<keyword evidence="2" id="KW-0812">Transmembrane</keyword>
<accession>A0A370BMM0</accession>
<dbReference type="AlphaFoldDB" id="A0A370BMM0"/>
<keyword evidence="2" id="KW-1133">Transmembrane helix</keyword>
<protein>
    <submittedName>
        <fullName evidence="3">Uncharacterized protein</fullName>
    </submittedName>
</protein>
<evidence type="ECO:0000256" key="1">
    <source>
        <dbReference type="SAM" id="MobiDB-lite"/>
    </source>
</evidence>
<proteinExistence type="predicted"/>
<dbReference type="Proteomes" id="UP000253845">
    <property type="component" value="Unassembled WGS sequence"/>
</dbReference>
<dbReference type="EMBL" id="KZ851959">
    <property type="protein sequence ID" value="RDH14759.1"/>
    <property type="molecule type" value="Genomic_DNA"/>
</dbReference>
<sequence>MQRKGQIYTDTIYLCSSVPDGKLTTAQLLLLGSQINELHQRSLLGFHFPSFFSLFLLPVVLYYMLVSRLHTSTMLLPGGISPNACARIPRSLTHHLHHSEMWPWADGAPKSTNLSYIGCVTTWKALTPELVPLTTHFSACRVRSYRLPIYNLTLSWEVGPTPSSSSSSSFAQLSQQSAMRGGARH</sequence>
<feature type="region of interest" description="Disordered" evidence="1">
    <location>
        <begin position="162"/>
        <end position="185"/>
    </location>
</feature>
<keyword evidence="2" id="KW-0472">Membrane</keyword>
<evidence type="ECO:0000313" key="4">
    <source>
        <dbReference type="Proteomes" id="UP000253845"/>
    </source>
</evidence>
<evidence type="ECO:0000313" key="3">
    <source>
        <dbReference type="EMBL" id="RDH14759.1"/>
    </source>
</evidence>
<organism evidence="3 4">
    <name type="scientific">Aspergillus niger ATCC 13496</name>
    <dbReference type="NCBI Taxonomy" id="1353008"/>
    <lineage>
        <taxon>Eukaryota</taxon>
        <taxon>Fungi</taxon>
        <taxon>Dikarya</taxon>
        <taxon>Ascomycota</taxon>
        <taxon>Pezizomycotina</taxon>
        <taxon>Eurotiomycetes</taxon>
        <taxon>Eurotiomycetidae</taxon>
        <taxon>Eurotiales</taxon>
        <taxon>Aspergillaceae</taxon>
        <taxon>Aspergillus</taxon>
        <taxon>Aspergillus subgen. Circumdati</taxon>
    </lineage>
</organism>
<feature type="transmembrane region" description="Helical" evidence="2">
    <location>
        <begin position="46"/>
        <end position="65"/>
    </location>
</feature>
<name>A0A370BMM0_ASPNG</name>
<reference evidence="3 4" key="1">
    <citation type="submission" date="2018-07" db="EMBL/GenBank/DDBJ databases">
        <title>Section-level genome sequencing of Aspergillus section Nigri to investigate inter- and intra-species variation.</title>
        <authorList>
            <consortium name="DOE Joint Genome Institute"/>
            <person name="Vesth T.C."/>
            <person name="Nybo J.L."/>
            <person name="Theobald S."/>
            <person name="Frisvad J.C."/>
            <person name="Larsen T.O."/>
            <person name="Nielsen K.F."/>
            <person name="Hoof J.B."/>
            <person name="Brandl J."/>
            <person name="Salamov A."/>
            <person name="Riley R."/>
            <person name="Gladden J.M."/>
            <person name="Phatale P."/>
            <person name="Nielsen M.T."/>
            <person name="Lyhne E.K."/>
            <person name="Kogle M.E."/>
            <person name="Strasser K."/>
            <person name="McDonnell E."/>
            <person name="Barry K."/>
            <person name="Clum A."/>
            <person name="Chen C."/>
            <person name="Nolan M."/>
            <person name="Sandor L."/>
            <person name="Kuo A."/>
            <person name="Lipzen A."/>
            <person name="Hainaut M."/>
            <person name="Drula E."/>
            <person name="Tsang A."/>
            <person name="Magnuson J.K."/>
            <person name="Henrissat B."/>
            <person name="Wiebenga A."/>
            <person name="Simmons B.A."/>
            <person name="Makela M.R."/>
            <person name="De vries R.P."/>
            <person name="Grigoriev I.V."/>
            <person name="Mortensen U.H."/>
            <person name="Baker S.E."/>
            <person name="Andersen M.R."/>
        </authorList>
    </citation>
    <scope>NUCLEOTIDE SEQUENCE [LARGE SCALE GENOMIC DNA]</scope>
    <source>
        <strain evidence="3 4">ATCC 13496</strain>
    </source>
</reference>
<evidence type="ECO:0000256" key="2">
    <source>
        <dbReference type="SAM" id="Phobius"/>
    </source>
</evidence>
<dbReference type="VEuPathDB" id="FungiDB:M747DRAFT_248741"/>
<feature type="compositionally biased region" description="Low complexity" evidence="1">
    <location>
        <begin position="163"/>
        <end position="177"/>
    </location>
</feature>
<gene>
    <name evidence="3" type="ORF">M747DRAFT_248741</name>
</gene>